<dbReference type="Proteomes" id="UP001595880">
    <property type="component" value="Unassembled WGS sequence"/>
</dbReference>
<evidence type="ECO:0000256" key="3">
    <source>
        <dbReference type="ARBA" id="ARBA00022448"/>
    </source>
</evidence>
<evidence type="ECO:0000256" key="4">
    <source>
        <dbReference type="ARBA" id="ARBA00022475"/>
    </source>
</evidence>
<evidence type="ECO:0000256" key="2">
    <source>
        <dbReference type="ARBA" id="ARBA00010735"/>
    </source>
</evidence>
<reference evidence="10" key="1">
    <citation type="journal article" date="2019" name="Int. J. Syst. Evol. Microbiol.">
        <title>The Global Catalogue of Microorganisms (GCM) 10K type strain sequencing project: providing services to taxonomists for standard genome sequencing and annotation.</title>
        <authorList>
            <consortium name="The Broad Institute Genomics Platform"/>
            <consortium name="The Broad Institute Genome Sequencing Center for Infectious Disease"/>
            <person name="Wu L."/>
            <person name="Ma J."/>
        </authorList>
    </citation>
    <scope>NUCLEOTIDE SEQUENCE [LARGE SCALE GENOMIC DNA]</scope>
    <source>
        <strain evidence="10">KACC 14058</strain>
    </source>
</reference>
<dbReference type="RefSeq" id="WP_390199004.1">
    <property type="nucleotide sequence ID" value="NZ_JBHSDV010000002.1"/>
</dbReference>
<keyword evidence="7 8" id="KW-0472">Membrane</keyword>
<feature type="transmembrane region" description="Helical" evidence="8">
    <location>
        <begin position="197"/>
        <end position="227"/>
    </location>
</feature>
<evidence type="ECO:0000313" key="10">
    <source>
        <dbReference type="Proteomes" id="UP001595880"/>
    </source>
</evidence>
<evidence type="ECO:0000313" key="9">
    <source>
        <dbReference type="EMBL" id="MFC4387993.1"/>
    </source>
</evidence>
<protein>
    <submittedName>
        <fullName evidence="9">AzlC family ABC transporter permease</fullName>
    </submittedName>
</protein>
<feature type="transmembrane region" description="Helical" evidence="8">
    <location>
        <begin position="168"/>
        <end position="185"/>
    </location>
</feature>
<name>A0ABV8VXS8_9BACI</name>
<dbReference type="InterPro" id="IPR011606">
    <property type="entry name" value="Brnchd-chn_aa_trnsp_permease"/>
</dbReference>
<dbReference type="PANTHER" id="PTHR34979">
    <property type="entry name" value="INNER MEMBRANE PROTEIN YGAZ"/>
    <property type="match status" value="1"/>
</dbReference>
<feature type="transmembrane region" description="Helical" evidence="8">
    <location>
        <begin position="49"/>
        <end position="69"/>
    </location>
</feature>
<evidence type="ECO:0000256" key="6">
    <source>
        <dbReference type="ARBA" id="ARBA00022989"/>
    </source>
</evidence>
<keyword evidence="4" id="KW-1003">Cell membrane</keyword>
<comment type="similarity">
    <text evidence="2">Belongs to the AzlC family.</text>
</comment>
<organism evidence="9 10">
    <name type="scientific">Gracilibacillus marinus</name>
    <dbReference type="NCBI Taxonomy" id="630535"/>
    <lineage>
        <taxon>Bacteria</taxon>
        <taxon>Bacillati</taxon>
        <taxon>Bacillota</taxon>
        <taxon>Bacilli</taxon>
        <taxon>Bacillales</taxon>
        <taxon>Bacillaceae</taxon>
        <taxon>Gracilibacillus</taxon>
    </lineage>
</organism>
<evidence type="ECO:0000256" key="8">
    <source>
        <dbReference type="SAM" id="Phobius"/>
    </source>
</evidence>
<comment type="caution">
    <text evidence="9">The sequence shown here is derived from an EMBL/GenBank/DDBJ whole genome shotgun (WGS) entry which is preliminary data.</text>
</comment>
<keyword evidence="6 8" id="KW-1133">Transmembrane helix</keyword>
<dbReference type="EMBL" id="JBHSDV010000002">
    <property type="protein sequence ID" value="MFC4387993.1"/>
    <property type="molecule type" value="Genomic_DNA"/>
</dbReference>
<keyword evidence="5 8" id="KW-0812">Transmembrane</keyword>
<feature type="transmembrane region" description="Helical" evidence="8">
    <location>
        <begin position="20"/>
        <end position="37"/>
    </location>
</feature>
<evidence type="ECO:0000256" key="1">
    <source>
        <dbReference type="ARBA" id="ARBA00004651"/>
    </source>
</evidence>
<dbReference type="PANTHER" id="PTHR34979:SF1">
    <property type="entry name" value="INNER MEMBRANE PROTEIN YGAZ"/>
    <property type="match status" value="1"/>
</dbReference>
<accession>A0ABV8VXS8</accession>
<feature type="transmembrane region" description="Helical" evidence="8">
    <location>
        <begin position="75"/>
        <end position="95"/>
    </location>
</feature>
<evidence type="ECO:0000256" key="5">
    <source>
        <dbReference type="ARBA" id="ARBA00022692"/>
    </source>
</evidence>
<feature type="transmembrane region" description="Helical" evidence="8">
    <location>
        <begin position="144"/>
        <end position="161"/>
    </location>
</feature>
<keyword evidence="10" id="KW-1185">Reference proteome</keyword>
<keyword evidence="3" id="KW-0813">Transport</keyword>
<evidence type="ECO:0000256" key="7">
    <source>
        <dbReference type="ARBA" id="ARBA00023136"/>
    </source>
</evidence>
<proteinExistence type="inferred from homology"/>
<sequence>MDTPKRTIWIQALKVAFPHTIPILAGFTFLGIAYGIFMHSLGFHAMYPFIISMVVFAGSMEFITANLLLGAFNPVYAFFLTIMVNARHLFYGISLLDTYKGIGKKKWYMIFGLCDESFAINQSIDVPKNVDKGLVMFFVTILNQIYWVVGATIGGVFGYLITFNTEGLEFVMTALFVVIFIEQWMKEDRHVSSLVGIAASVVCLLLFGKGAFIIPAMIAILGILTLARKPLEKGRVSVQ</sequence>
<comment type="subcellular location">
    <subcellularLocation>
        <location evidence="1">Cell membrane</location>
        <topology evidence="1">Multi-pass membrane protein</topology>
    </subcellularLocation>
</comment>
<dbReference type="Pfam" id="PF03591">
    <property type="entry name" value="AzlC"/>
    <property type="match status" value="1"/>
</dbReference>
<gene>
    <name evidence="9" type="ORF">ACFOZ1_09255</name>
</gene>